<accession>J7S9V5</accession>
<dbReference type="GO" id="GO:0003723">
    <property type="term" value="F:RNA binding"/>
    <property type="evidence" value="ECO:0007669"/>
    <property type="project" value="InterPro"/>
</dbReference>
<dbReference type="PANTHER" id="PTHR36427">
    <property type="entry name" value="54S RIBOSOMAL PROTEIN L1, MITOCHONDRIAL"/>
    <property type="match status" value="1"/>
</dbReference>
<reference evidence="4 5" key="1">
    <citation type="journal article" date="2011" name="Proc. Natl. Acad. Sci. U.S.A.">
        <title>Evolutionary erosion of yeast sex chromosomes by mating-type switching accidents.</title>
        <authorList>
            <person name="Gordon J.L."/>
            <person name="Armisen D."/>
            <person name="Proux-Wera E."/>
            <person name="Oheigeartaigh S.S."/>
            <person name="Byrne K.P."/>
            <person name="Wolfe K.H."/>
        </authorList>
    </citation>
    <scope>NUCLEOTIDE SEQUENCE [LARGE SCALE GENOMIC DNA]</scope>
    <source>
        <strain evidence="5">ATCC MYA-139 / BCRC 22969 / CBS 8797 / CCRC 22969 / KCTC 17520 / NBRC 10181 / NCYC 3082</strain>
    </source>
</reference>
<dbReference type="OrthoDB" id="1747252at2759"/>
<dbReference type="KEGG" id="kng:KNAG_0H03210"/>
<dbReference type="SUPFAM" id="SSF56808">
    <property type="entry name" value="Ribosomal protein L1"/>
    <property type="match status" value="1"/>
</dbReference>
<gene>
    <name evidence="4" type="primary">KNAG0H03210</name>
    <name evidence="4" type="ordered locus">KNAG_0H03210</name>
</gene>
<organism evidence="4 5">
    <name type="scientific">Huiozyma naganishii (strain ATCC MYA-139 / BCRC 22969 / CBS 8797 / KCTC 17520 / NBRC 10181 / NCYC 3082 / Yp74L-3)</name>
    <name type="common">Yeast</name>
    <name type="synonym">Kazachstania naganishii</name>
    <dbReference type="NCBI Taxonomy" id="1071383"/>
    <lineage>
        <taxon>Eukaryota</taxon>
        <taxon>Fungi</taxon>
        <taxon>Dikarya</taxon>
        <taxon>Ascomycota</taxon>
        <taxon>Saccharomycotina</taxon>
        <taxon>Saccharomycetes</taxon>
        <taxon>Saccharomycetales</taxon>
        <taxon>Saccharomycetaceae</taxon>
        <taxon>Huiozyma</taxon>
    </lineage>
</organism>
<dbReference type="RefSeq" id="XP_022465981.1">
    <property type="nucleotide sequence ID" value="XM_022609601.1"/>
</dbReference>
<dbReference type="GO" id="GO:0005762">
    <property type="term" value="C:mitochondrial large ribosomal subunit"/>
    <property type="evidence" value="ECO:0007669"/>
    <property type="project" value="EnsemblFungi"/>
</dbReference>
<proteinExistence type="inferred from homology"/>
<dbReference type="InterPro" id="IPR016095">
    <property type="entry name" value="Ribosomal_uL1_3-a/b-sand"/>
</dbReference>
<protein>
    <recommendedName>
        <fullName evidence="6">Ribosomal protein</fullName>
    </recommendedName>
</protein>
<dbReference type="Proteomes" id="UP000006310">
    <property type="component" value="Chromosome 8"/>
</dbReference>
<name>J7S9V5_HUIN7</name>
<evidence type="ECO:0000313" key="5">
    <source>
        <dbReference type="Proteomes" id="UP000006310"/>
    </source>
</evidence>
<keyword evidence="5" id="KW-1185">Reference proteome</keyword>
<dbReference type="Gene3D" id="3.30.190.20">
    <property type="match status" value="1"/>
</dbReference>
<dbReference type="InterPro" id="IPR002143">
    <property type="entry name" value="Ribosomal_uL1"/>
</dbReference>
<evidence type="ECO:0000256" key="1">
    <source>
        <dbReference type="ARBA" id="ARBA00010531"/>
    </source>
</evidence>
<dbReference type="OMA" id="EFRVDKH"/>
<dbReference type="Pfam" id="PF00687">
    <property type="entry name" value="Ribosomal_L1"/>
    <property type="match status" value="1"/>
</dbReference>
<dbReference type="GeneID" id="34527468"/>
<dbReference type="GO" id="GO:0003735">
    <property type="term" value="F:structural constituent of ribosome"/>
    <property type="evidence" value="ECO:0007669"/>
    <property type="project" value="EnsemblFungi"/>
</dbReference>
<dbReference type="InterPro" id="IPR028364">
    <property type="entry name" value="Ribosomal_uL1/biogenesis"/>
</dbReference>
<keyword evidence="3" id="KW-0687">Ribonucleoprotein</keyword>
<dbReference type="Gene3D" id="3.40.50.790">
    <property type="match status" value="1"/>
</dbReference>
<evidence type="ECO:0000256" key="3">
    <source>
        <dbReference type="ARBA" id="ARBA00023274"/>
    </source>
</evidence>
<keyword evidence="2" id="KW-0689">Ribosomal protein</keyword>
<comment type="similarity">
    <text evidence="1">Belongs to the universal ribosomal protein uL1 family.</text>
</comment>
<sequence length="285" mass="31045">MLANHWRPVLLRMPLRALHTRFGPLAQEAVTGAAVAAAPAQPKLTKEQLRRRELRKMIRSKMLAKRPASQDKVYLSVPEAMRILRAVEVGQPTSQQTITLTTMVVSEKGVPPLHGDVVLPTPLKPVRIAAFSADPELLKRLQEEVELEIVGGAELIDQLKSGEVPVQFDKAFATPDIAPQLNSKLGALLGRRGLLPNIKKGTVGPDLLAMIRSKVGAMPFRQRAANLAFGIAKCHFSDRQVLGNLIAAREAFQLAIQNQKSKKRSILGRSTLSSTHGPGIVIDLA</sequence>
<reference evidence="5" key="2">
    <citation type="submission" date="2012-08" db="EMBL/GenBank/DDBJ databases">
        <title>Genome sequence of Kazachstania naganishii.</title>
        <authorList>
            <person name="Gordon J.L."/>
            <person name="Armisen D."/>
            <person name="Proux-Wera E."/>
            <person name="OhEigeartaigh S.S."/>
            <person name="Byrne K.P."/>
            <person name="Wolfe K.H."/>
        </authorList>
    </citation>
    <scope>NUCLEOTIDE SEQUENCE [LARGE SCALE GENOMIC DNA]</scope>
    <source>
        <strain evidence="5">ATCC MYA-139 / BCRC 22969 / CBS 8797 / CCRC 22969 / KCTC 17520 / NBRC 10181 / NCYC 3082</strain>
    </source>
</reference>
<dbReference type="PIRSF" id="PIRSF002155">
    <property type="entry name" value="Ribosomal_L1"/>
    <property type="match status" value="1"/>
</dbReference>
<dbReference type="HOGENOM" id="CLU_062853_1_1_1"/>
<evidence type="ECO:0008006" key="6">
    <source>
        <dbReference type="Google" id="ProtNLM"/>
    </source>
</evidence>
<dbReference type="GO" id="GO:0006412">
    <property type="term" value="P:translation"/>
    <property type="evidence" value="ECO:0007669"/>
    <property type="project" value="InterPro"/>
</dbReference>
<evidence type="ECO:0000256" key="2">
    <source>
        <dbReference type="ARBA" id="ARBA00022980"/>
    </source>
</evidence>
<dbReference type="EMBL" id="HE978321">
    <property type="protein sequence ID" value="CCK71736.1"/>
    <property type="molecule type" value="Genomic_DNA"/>
</dbReference>
<dbReference type="eggNOG" id="KOG1569">
    <property type="taxonomic scope" value="Eukaryota"/>
</dbReference>
<dbReference type="AlphaFoldDB" id="J7S9V5"/>
<dbReference type="PANTHER" id="PTHR36427:SF3">
    <property type="entry name" value="LARGE RIBOSOMAL SUBUNIT PROTEIN UL1M"/>
    <property type="match status" value="1"/>
</dbReference>
<evidence type="ECO:0000313" key="4">
    <source>
        <dbReference type="EMBL" id="CCK71736.1"/>
    </source>
</evidence>
<dbReference type="STRING" id="1071383.J7S9V5"/>
<dbReference type="InterPro" id="IPR023674">
    <property type="entry name" value="Ribosomal_uL1-like"/>
</dbReference>